<keyword evidence="2" id="KW-0597">Phosphoprotein</keyword>
<dbReference type="SUPFAM" id="SSF46894">
    <property type="entry name" value="C-terminal effector domain of the bipartite response regulators"/>
    <property type="match status" value="1"/>
</dbReference>
<evidence type="ECO:0000259" key="4">
    <source>
        <dbReference type="PROSITE" id="PS50110"/>
    </source>
</evidence>
<dbReference type="RefSeq" id="WP_269442565.1">
    <property type="nucleotide sequence ID" value="NZ_CP097463.1"/>
</dbReference>
<reference evidence="5" key="1">
    <citation type="submission" date="2022-05" db="EMBL/GenBank/DDBJ databases">
        <title>Jatrophihabitans sp. SB3-54 whole genome sequence.</title>
        <authorList>
            <person name="Suh M.K."/>
            <person name="Eom M.K."/>
            <person name="Kim J.S."/>
            <person name="Kim H.S."/>
            <person name="Do H.E."/>
            <person name="Shin Y.K."/>
            <person name="Lee J.-S."/>
        </authorList>
    </citation>
    <scope>NUCLEOTIDE SEQUENCE</scope>
    <source>
        <strain evidence="5">SB3-54</strain>
    </source>
</reference>
<name>A0ABY7JXZ1_9ACTN</name>
<dbReference type="Pfam" id="PF00072">
    <property type="entry name" value="Response_reg"/>
    <property type="match status" value="1"/>
</dbReference>
<sequence>MPRVAIVEDHLLLAETLHAALARTGVDAVLIAPREPDALLSALLQAQPDLVLLDLDLDGFGESTPLIAPLAEAGVRVLVITGSNDRLRIAAALEQGALGYQSKAAGFNALLHKTALALTAIAPLDAEHRVELLDELTRSRAARERDLAPYATLTAREADTLRALARGWSVADIAANWVVSENTVRSHVRGVLAKLGAPSQLAAVADAVRTGWFVG</sequence>
<dbReference type="Proteomes" id="UP001164693">
    <property type="component" value="Chromosome"/>
</dbReference>
<dbReference type="InterPro" id="IPR039420">
    <property type="entry name" value="WalR-like"/>
</dbReference>
<keyword evidence="1" id="KW-0238">DNA-binding</keyword>
<proteinExistence type="predicted"/>
<dbReference type="PANTHER" id="PTHR43214:SF44">
    <property type="entry name" value="TWO-COMPONENT RESPONSE REGULATOR"/>
    <property type="match status" value="1"/>
</dbReference>
<dbReference type="PRINTS" id="PR00038">
    <property type="entry name" value="HTHLUXR"/>
</dbReference>
<dbReference type="SMART" id="SM00448">
    <property type="entry name" value="REC"/>
    <property type="match status" value="1"/>
</dbReference>
<dbReference type="PROSITE" id="PS50043">
    <property type="entry name" value="HTH_LUXR_2"/>
    <property type="match status" value="1"/>
</dbReference>
<dbReference type="SMART" id="SM00421">
    <property type="entry name" value="HTH_LUXR"/>
    <property type="match status" value="1"/>
</dbReference>
<evidence type="ECO:0000313" key="5">
    <source>
        <dbReference type="EMBL" id="WAX56039.1"/>
    </source>
</evidence>
<feature type="domain" description="Response regulatory" evidence="4">
    <location>
        <begin position="3"/>
        <end position="118"/>
    </location>
</feature>
<feature type="domain" description="HTH luxR-type" evidence="3">
    <location>
        <begin position="146"/>
        <end position="211"/>
    </location>
</feature>
<dbReference type="InterPro" id="IPR011006">
    <property type="entry name" value="CheY-like_superfamily"/>
</dbReference>
<keyword evidence="6" id="KW-1185">Reference proteome</keyword>
<organism evidence="5 6">
    <name type="scientific">Jatrophihabitans cynanchi</name>
    <dbReference type="NCBI Taxonomy" id="2944128"/>
    <lineage>
        <taxon>Bacteria</taxon>
        <taxon>Bacillati</taxon>
        <taxon>Actinomycetota</taxon>
        <taxon>Actinomycetes</taxon>
        <taxon>Jatrophihabitantales</taxon>
        <taxon>Jatrophihabitantaceae</taxon>
        <taxon>Jatrophihabitans</taxon>
    </lineage>
</organism>
<evidence type="ECO:0000313" key="6">
    <source>
        <dbReference type="Proteomes" id="UP001164693"/>
    </source>
</evidence>
<dbReference type="Pfam" id="PF00196">
    <property type="entry name" value="GerE"/>
    <property type="match status" value="1"/>
</dbReference>
<gene>
    <name evidence="5" type="ORF">M6B22_16050</name>
</gene>
<protein>
    <submittedName>
        <fullName evidence="5">Response regulator transcription factor</fullName>
    </submittedName>
</protein>
<dbReference type="InterPro" id="IPR000792">
    <property type="entry name" value="Tscrpt_reg_LuxR_C"/>
</dbReference>
<dbReference type="InterPro" id="IPR016032">
    <property type="entry name" value="Sig_transdc_resp-reg_C-effctor"/>
</dbReference>
<feature type="modified residue" description="4-aspartylphosphate" evidence="2">
    <location>
        <position position="54"/>
    </location>
</feature>
<dbReference type="InterPro" id="IPR036388">
    <property type="entry name" value="WH-like_DNA-bd_sf"/>
</dbReference>
<accession>A0ABY7JXZ1</accession>
<dbReference type="InterPro" id="IPR001789">
    <property type="entry name" value="Sig_transdc_resp-reg_receiver"/>
</dbReference>
<dbReference type="PANTHER" id="PTHR43214">
    <property type="entry name" value="TWO-COMPONENT RESPONSE REGULATOR"/>
    <property type="match status" value="1"/>
</dbReference>
<evidence type="ECO:0000259" key="3">
    <source>
        <dbReference type="PROSITE" id="PS50043"/>
    </source>
</evidence>
<dbReference type="PROSITE" id="PS50110">
    <property type="entry name" value="RESPONSE_REGULATORY"/>
    <property type="match status" value="1"/>
</dbReference>
<evidence type="ECO:0000256" key="2">
    <source>
        <dbReference type="PROSITE-ProRule" id="PRU00169"/>
    </source>
</evidence>
<evidence type="ECO:0000256" key="1">
    <source>
        <dbReference type="ARBA" id="ARBA00023125"/>
    </source>
</evidence>
<dbReference type="EMBL" id="CP097463">
    <property type="protein sequence ID" value="WAX56039.1"/>
    <property type="molecule type" value="Genomic_DNA"/>
</dbReference>
<dbReference type="CDD" id="cd06170">
    <property type="entry name" value="LuxR_C_like"/>
    <property type="match status" value="1"/>
</dbReference>
<dbReference type="SUPFAM" id="SSF52172">
    <property type="entry name" value="CheY-like"/>
    <property type="match status" value="1"/>
</dbReference>
<dbReference type="Gene3D" id="1.10.10.10">
    <property type="entry name" value="Winged helix-like DNA-binding domain superfamily/Winged helix DNA-binding domain"/>
    <property type="match status" value="1"/>
</dbReference>
<dbReference type="Gene3D" id="3.40.50.2300">
    <property type="match status" value="1"/>
</dbReference>